<dbReference type="SUPFAM" id="SSF49879">
    <property type="entry name" value="SMAD/FHA domain"/>
    <property type="match status" value="1"/>
</dbReference>
<proteinExistence type="predicted"/>
<accession>A0A1V9Z4I0</accession>
<sequence>MAAGCTCIVSLEVLMGPHTGLSVGPMPIADGPICIGRSKKFVGAGLLLASDFDVSSKHARLEAGTGRIALTDVGSTNGTKVNDKPIAPRVGVPLSDGDTITTGGSLLAFRVEACCSSCEASKAHPPIIAQVSPPPEPEECVVCHRSLYGLSFEERHVHVNQCLDEQPQAKKAKKTKSIDQQQVDLALALSKSLVDDDLEASVTKTMLTRELESLDAQIHALQKQRAKVLRQLAKSNKQARKVAKSRVLPPSDVLAQTHETPSAWAFLFPPQTPPPSRPPHVTASCWLKAAQGAHLTIADFTVACVLALEAPCHEVETFDPETSGSQPPRASHLLMATDPAAAPDAPPEIAGSSLTASADPCEPSIPLPVEPSPNGAASCEAQPPVPAASSPESLSPNESSPAAPSSDVPVPDPPLPPADIADIFPQWQDDVAFVAAQTDTAALTTALAALRATLAESNAPSVAAALAFFEAHMVAHLQALAHPI</sequence>
<evidence type="ECO:0000313" key="5">
    <source>
        <dbReference type="Proteomes" id="UP000243579"/>
    </source>
</evidence>
<keyword evidence="5" id="KW-1185">Reference proteome</keyword>
<evidence type="ECO:0000256" key="1">
    <source>
        <dbReference type="SAM" id="Coils"/>
    </source>
</evidence>
<feature type="domain" description="FHA" evidence="3">
    <location>
        <begin position="33"/>
        <end position="86"/>
    </location>
</feature>
<dbReference type="OrthoDB" id="687730at2759"/>
<evidence type="ECO:0000259" key="3">
    <source>
        <dbReference type="PROSITE" id="PS50006"/>
    </source>
</evidence>
<gene>
    <name evidence="4" type="ORF">ACHHYP_03127</name>
</gene>
<dbReference type="Gene3D" id="2.60.200.20">
    <property type="match status" value="1"/>
</dbReference>
<dbReference type="AlphaFoldDB" id="A0A1V9Z4I0"/>
<organism evidence="4 5">
    <name type="scientific">Achlya hypogyna</name>
    <name type="common">Oomycete</name>
    <name type="synonym">Protoachlya hypogyna</name>
    <dbReference type="NCBI Taxonomy" id="1202772"/>
    <lineage>
        <taxon>Eukaryota</taxon>
        <taxon>Sar</taxon>
        <taxon>Stramenopiles</taxon>
        <taxon>Oomycota</taxon>
        <taxon>Saprolegniomycetes</taxon>
        <taxon>Saprolegniales</taxon>
        <taxon>Achlyaceae</taxon>
        <taxon>Achlya</taxon>
    </lineage>
</organism>
<reference evidence="4 5" key="1">
    <citation type="journal article" date="2014" name="Genome Biol. Evol.">
        <title>The secreted proteins of Achlya hypogyna and Thraustotheca clavata identify the ancestral oomycete secretome and reveal gene acquisitions by horizontal gene transfer.</title>
        <authorList>
            <person name="Misner I."/>
            <person name="Blouin N."/>
            <person name="Leonard G."/>
            <person name="Richards T.A."/>
            <person name="Lane C.E."/>
        </authorList>
    </citation>
    <scope>NUCLEOTIDE SEQUENCE [LARGE SCALE GENOMIC DNA]</scope>
    <source>
        <strain evidence="4 5">ATCC 48635</strain>
    </source>
</reference>
<dbReference type="Pfam" id="PF00498">
    <property type="entry name" value="FHA"/>
    <property type="match status" value="1"/>
</dbReference>
<dbReference type="InterPro" id="IPR008984">
    <property type="entry name" value="SMAD_FHA_dom_sf"/>
</dbReference>
<feature type="region of interest" description="Disordered" evidence="2">
    <location>
        <begin position="339"/>
        <end position="419"/>
    </location>
</feature>
<evidence type="ECO:0000313" key="4">
    <source>
        <dbReference type="EMBL" id="OQR92861.1"/>
    </source>
</evidence>
<name>A0A1V9Z4I0_ACHHY</name>
<dbReference type="CDD" id="cd00060">
    <property type="entry name" value="FHA"/>
    <property type="match status" value="1"/>
</dbReference>
<dbReference type="Proteomes" id="UP000243579">
    <property type="component" value="Unassembled WGS sequence"/>
</dbReference>
<evidence type="ECO:0000256" key="2">
    <source>
        <dbReference type="SAM" id="MobiDB-lite"/>
    </source>
</evidence>
<keyword evidence="1" id="KW-0175">Coiled coil</keyword>
<dbReference type="PROSITE" id="PS50006">
    <property type="entry name" value="FHA_DOMAIN"/>
    <property type="match status" value="1"/>
</dbReference>
<dbReference type="STRING" id="1202772.A0A1V9Z4I0"/>
<dbReference type="SMART" id="SM00240">
    <property type="entry name" value="FHA"/>
    <property type="match status" value="1"/>
</dbReference>
<protein>
    <recommendedName>
        <fullName evidence="3">FHA domain-containing protein</fullName>
    </recommendedName>
</protein>
<dbReference type="InterPro" id="IPR050923">
    <property type="entry name" value="Cell_Proc_Reg/RNA_Proc"/>
</dbReference>
<feature type="compositionally biased region" description="Low complexity" evidence="2">
    <location>
        <begin position="387"/>
        <end position="409"/>
    </location>
</feature>
<feature type="coiled-coil region" evidence="1">
    <location>
        <begin position="204"/>
        <end position="238"/>
    </location>
</feature>
<comment type="caution">
    <text evidence="4">The sequence shown here is derived from an EMBL/GenBank/DDBJ whole genome shotgun (WGS) entry which is preliminary data.</text>
</comment>
<dbReference type="PANTHER" id="PTHR23308">
    <property type="entry name" value="NUCLEAR INHIBITOR OF PROTEIN PHOSPHATASE-1"/>
    <property type="match status" value="1"/>
</dbReference>
<dbReference type="EMBL" id="JNBR01000437">
    <property type="protein sequence ID" value="OQR92861.1"/>
    <property type="molecule type" value="Genomic_DNA"/>
</dbReference>
<dbReference type="InterPro" id="IPR000253">
    <property type="entry name" value="FHA_dom"/>
</dbReference>